<dbReference type="PIRSF" id="PIRSF010376">
    <property type="entry name" value="IspE"/>
    <property type="match status" value="1"/>
</dbReference>
<dbReference type="GO" id="GO:0019288">
    <property type="term" value="P:isopentenyl diphosphate biosynthetic process, methylerythritol 4-phosphate pathway"/>
    <property type="evidence" value="ECO:0007669"/>
    <property type="project" value="UniProtKB-UniRule"/>
</dbReference>
<dbReference type="Gene3D" id="3.30.230.10">
    <property type="match status" value="1"/>
</dbReference>
<dbReference type="EC" id="2.7.1.148" evidence="2 10"/>
<evidence type="ECO:0000256" key="1">
    <source>
        <dbReference type="ARBA" id="ARBA00009684"/>
    </source>
</evidence>
<name>A0A6N7F116_9GAMM</name>
<sequence length="300" mass="33244">MAKVSKPTTNRYTVLAPAKLNLFLHVHQLRPDGYHNLNTFFQLVDLCDTLTFQTRTDNHIVIDNPVLRDSREHNDRHNDKPNEDLCYQAAQRLKAVTGYPYGIDIRIDKRIPIGGGLGGGSSDAATVLYVLNQLWQTHLPREELLAIGLALGADVPIFLVGENAYASGRGEKITTAASPFSHAPATLVILYPKVFVSTATLFHTPRLKKRADSHAMPVLSDVFFENDFTTVAFENYPEIKTAATALSQFSPAHLTGTGSCLYAVLDDPKKADTIRRALAHKYDVFIVNTINRSPLLEFSL</sequence>
<dbReference type="InParanoid" id="A0A6N7F116"/>
<dbReference type="InterPro" id="IPR014721">
    <property type="entry name" value="Ribsml_uS5_D2-typ_fold_subgr"/>
</dbReference>
<comment type="similarity">
    <text evidence="1 10">Belongs to the GHMP kinase family. IspE subfamily.</text>
</comment>
<comment type="pathway">
    <text evidence="10">Isoprenoid biosynthesis; isopentenyl diphosphate biosynthesis via DXP pathway; isopentenyl diphosphate from 1-deoxy-D-xylulose 5-phosphate: step 3/6.</text>
</comment>
<keyword evidence="14" id="KW-1185">Reference proteome</keyword>
<feature type="binding site" evidence="10">
    <location>
        <begin position="112"/>
        <end position="122"/>
    </location>
    <ligand>
        <name>ATP</name>
        <dbReference type="ChEBI" id="CHEBI:30616"/>
    </ligand>
</feature>
<evidence type="ECO:0000256" key="4">
    <source>
        <dbReference type="ARBA" id="ARBA00022679"/>
    </source>
</evidence>
<keyword evidence="6 10" id="KW-0418">Kinase</keyword>
<dbReference type="SUPFAM" id="SSF54211">
    <property type="entry name" value="Ribosomal protein S5 domain 2-like"/>
    <property type="match status" value="1"/>
</dbReference>
<dbReference type="GO" id="GO:0016114">
    <property type="term" value="P:terpenoid biosynthetic process"/>
    <property type="evidence" value="ECO:0007669"/>
    <property type="project" value="UniProtKB-UniRule"/>
</dbReference>
<evidence type="ECO:0000259" key="12">
    <source>
        <dbReference type="Pfam" id="PF08544"/>
    </source>
</evidence>
<evidence type="ECO:0000256" key="5">
    <source>
        <dbReference type="ARBA" id="ARBA00022741"/>
    </source>
</evidence>
<comment type="caution">
    <text evidence="13">The sequence shown here is derived from an EMBL/GenBank/DDBJ whole genome shotgun (WGS) entry which is preliminary data.</text>
</comment>
<feature type="active site" evidence="10">
    <location>
        <position position="154"/>
    </location>
</feature>
<gene>
    <name evidence="10 13" type="primary">ispE</name>
    <name evidence="13" type="ORF">GCU85_02195</name>
</gene>
<evidence type="ECO:0000256" key="10">
    <source>
        <dbReference type="HAMAP-Rule" id="MF_00061"/>
    </source>
</evidence>
<dbReference type="SUPFAM" id="SSF55060">
    <property type="entry name" value="GHMP Kinase, C-terminal domain"/>
    <property type="match status" value="1"/>
</dbReference>
<dbReference type="InterPro" id="IPR036554">
    <property type="entry name" value="GHMP_kinase_C_sf"/>
</dbReference>
<protein>
    <recommendedName>
        <fullName evidence="3 10">4-diphosphocytidyl-2-C-methyl-D-erythritol kinase</fullName>
        <shortName evidence="10">CMK</shortName>
        <ecNumber evidence="2 10">2.7.1.148</ecNumber>
    </recommendedName>
    <alternativeName>
        <fullName evidence="9 10">4-(cytidine-5'-diphospho)-2-C-methyl-D-erythritol kinase</fullName>
    </alternativeName>
</protein>
<proteinExistence type="inferred from homology"/>
<feature type="domain" description="GHMP kinase N-terminal" evidence="11">
    <location>
        <begin position="85"/>
        <end position="161"/>
    </location>
</feature>
<dbReference type="PANTHER" id="PTHR43527:SF2">
    <property type="entry name" value="4-DIPHOSPHOCYTIDYL-2-C-METHYL-D-ERYTHRITOL KINASE, CHLOROPLASTIC"/>
    <property type="match status" value="1"/>
</dbReference>
<evidence type="ECO:0000256" key="6">
    <source>
        <dbReference type="ARBA" id="ARBA00022777"/>
    </source>
</evidence>
<feature type="active site" evidence="10">
    <location>
        <position position="19"/>
    </location>
</feature>
<dbReference type="Proteomes" id="UP000471298">
    <property type="component" value="Unassembled WGS sequence"/>
</dbReference>
<evidence type="ECO:0000256" key="3">
    <source>
        <dbReference type="ARBA" id="ARBA00017473"/>
    </source>
</evidence>
<accession>A0A6N7F116</accession>
<comment type="catalytic activity">
    <reaction evidence="10">
        <text>4-CDP-2-C-methyl-D-erythritol + ATP = 4-CDP-2-C-methyl-D-erythritol 2-phosphate + ADP + H(+)</text>
        <dbReference type="Rhea" id="RHEA:18437"/>
        <dbReference type="ChEBI" id="CHEBI:15378"/>
        <dbReference type="ChEBI" id="CHEBI:30616"/>
        <dbReference type="ChEBI" id="CHEBI:57823"/>
        <dbReference type="ChEBI" id="CHEBI:57919"/>
        <dbReference type="ChEBI" id="CHEBI:456216"/>
        <dbReference type="EC" id="2.7.1.148"/>
    </reaction>
</comment>
<keyword evidence="7 10" id="KW-0067">ATP-binding</keyword>
<dbReference type="Pfam" id="PF00288">
    <property type="entry name" value="GHMP_kinases_N"/>
    <property type="match status" value="1"/>
</dbReference>
<evidence type="ECO:0000313" key="14">
    <source>
        <dbReference type="Proteomes" id="UP000471298"/>
    </source>
</evidence>
<dbReference type="FunCoup" id="A0A6N7F116">
    <property type="interactions" value="255"/>
</dbReference>
<dbReference type="HAMAP" id="MF_00061">
    <property type="entry name" value="IspE"/>
    <property type="match status" value="1"/>
</dbReference>
<dbReference type="NCBIfam" id="TIGR00154">
    <property type="entry name" value="ispE"/>
    <property type="match status" value="1"/>
</dbReference>
<evidence type="ECO:0000259" key="11">
    <source>
        <dbReference type="Pfam" id="PF00288"/>
    </source>
</evidence>
<dbReference type="Pfam" id="PF08544">
    <property type="entry name" value="GHMP_kinases_C"/>
    <property type="match status" value="1"/>
</dbReference>
<organism evidence="13 14">
    <name type="scientific">Ostreibacterium oceani</name>
    <dbReference type="NCBI Taxonomy" id="2654998"/>
    <lineage>
        <taxon>Bacteria</taxon>
        <taxon>Pseudomonadati</taxon>
        <taxon>Pseudomonadota</taxon>
        <taxon>Gammaproteobacteria</taxon>
        <taxon>Cardiobacteriales</taxon>
        <taxon>Ostreibacteriaceae</taxon>
        <taxon>Ostreibacterium</taxon>
    </lineage>
</organism>
<keyword evidence="8 10" id="KW-0414">Isoprene biosynthesis</keyword>
<evidence type="ECO:0000256" key="7">
    <source>
        <dbReference type="ARBA" id="ARBA00022840"/>
    </source>
</evidence>
<keyword evidence="5 10" id="KW-0547">Nucleotide-binding</keyword>
<comment type="function">
    <text evidence="10">Catalyzes the phosphorylation of the position 2 hydroxy group of 4-diphosphocytidyl-2C-methyl-D-erythritol.</text>
</comment>
<dbReference type="Gene3D" id="3.30.70.890">
    <property type="entry name" value="GHMP kinase, C-terminal domain"/>
    <property type="match status" value="1"/>
</dbReference>
<evidence type="ECO:0000256" key="8">
    <source>
        <dbReference type="ARBA" id="ARBA00023229"/>
    </source>
</evidence>
<feature type="domain" description="GHMP kinase C-terminal" evidence="12">
    <location>
        <begin position="226"/>
        <end position="282"/>
    </location>
</feature>
<evidence type="ECO:0000256" key="2">
    <source>
        <dbReference type="ARBA" id="ARBA00012052"/>
    </source>
</evidence>
<dbReference type="AlphaFoldDB" id="A0A6N7F116"/>
<dbReference type="EMBL" id="WHNW01000002">
    <property type="protein sequence ID" value="MPV85546.1"/>
    <property type="molecule type" value="Genomic_DNA"/>
</dbReference>
<evidence type="ECO:0000313" key="13">
    <source>
        <dbReference type="EMBL" id="MPV85546.1"/>
    </source>
</evidence>
<reference evidence="13 14" key="1">
    <citation type="submission" date="2019-10" db="EMBL/GenBank/DDBJ databases">
        <title>Cardiobacteriales fam. a chemoheterotrophic member of the order Cardiobacteriales, and proposal of Cardiobacteriales fam. nov.</title>
        <authorList>
            <person name="Wang C."/>
        </authorList>
    </citation>
    <scope>NUCLEOTIDE SEQUENCE [LARGE SCALE GENOMIC DNA]</scope>
    <source>
        <strain evidence="13 14">ML27</strain>
    </source>
</reference>
<dbReference type="GO" id="GO:0050515">
    <property type="term" value="F:4-(cytidine 5'-diphospho)-2-C-methyl-D-erythritol kinase activity"/>
    <property type="evidence" value="ECO:0007669"/>
    <property type="project" value="UniProtKB-UniRule"/>
</dbReference>
<dbReference type="InterPro" id="IPR020568">
    <property type="entry name" value="Ribosomal_Su5_D2-typ_SF"/>
</dbReference>
<dbReference type="InterPro" id="IPR013750">
    <property type="entry name" value="GHMP_kinase_C_dom"/>
</dbReference>
<dbReference type="UniPathway" id="UPA00056">
    <property type="reaction ID" value="UER00094"/>
</dbReference>
<dbReference type="GO" id="GO:0005524">
    <property type="term" value="F:ATP binding"/>
    <property type="evidence" value="ECO:0007669"/>
    <property type="project" value="UniProtKB-UniRule"/>
</dbReference>
<evidence type="ECO:0000256" key="9">
    <source>
        <dbReference type="ARBA" id="ARBA00032554"/>
    </source>
</evidence>
<dbReference type="InterPro" id="IPR004424">
    <property type="entry name" value="IspE"/>
</dbReference>
<dbReference type="InterPro" id="IPR006204">
    <property type="entry name" value="GHMP_kinase_N_dom"/>
</dbReference>
<dbReference type="PANTHER" id="PTHR43527">
    <property type="entry name" value="4-DIPHOSPHOCYTIDYL-2-C-METHYL-D-ERYTHRITOL KINASE, CHLOROPLASTIC"/>
    <property type="match status" value="1"/>
</dbReference>
<keyword evidence="4 10" id="KW-0808">Transferase</keyword>